<gene>
    <name evidence="2" type="ORF">LCGC14_1873980</name>
</gene>
<protein>
    <submittedName>
        <fullName evidence="2">Uncharacterized protein</fullName>
    </submittedName>
</protein>
<comment type="caution">
    <text evidence="2">The sequence shown here is derived from an EMBL/GenBank/DDBJ whole genome shotgun (WGS) entry which is preliminary data.</text>
</comment>
<organism evidence="2">
    <name type="scientific">marine sediment metagenome</name>
    <dbReference type="NCBI Taxonomy" id="412755"/>
    <lineage>
        <taxon>unclassified sequences</taxon>
        <taxon>metagenomes</taxon>
        <taxon>ecological metagenomes</taxon>
    </lineage>
</organism>
<evidence type="ECO:0000256" key="1">
    <source>
        <dbReference type="SAM" id="Phobius"/>
    </source>
</evidence>
<proteinExistence type="predicted"/>
<dbReference type="AlphaFoldDB" id="A0A0F9J2W1"/>
<accession>A0A0F9J2W1</accession>
<reference evidence="2" key="1">
    <citation type="journal article" date="2015" name="Nature">
        <title>Complex archaea that bridge the gap between prokaryotes and eukaryotes.</title>
        <authorList>
            <person name="Spang A."/>
            <person name="Saw J.H."/>
            <person name="Jorgensen S.L."/>
            <person name="Zaremba-Niedzwiedzka K."/>
            <person name="Martijn J."/>
            <person name="Lind A.E."/>
            <person name="van Eijk R."/>
            <person name="Schleper C."/>
            <person name="Guy L."/>
            <person name="Ettema T.J."/>
        </authorList>
    </citation>
    <scope>NUCLEOTIDE SEQUENCE</scope>
</reference>
<dbReference type="EMBL" id="LAZR01019168">
    <property type="protein sequence ID" value="KKL93507.1"/>
    <property type="molecule type" value="Genomic_DNA"/>
</dbReference>
<name>A0A0F9J2W1_9ZZZZ</name>
<keyword evidence="1" id="KW-0812">Transmembrane</keyword>
<evidence type="ECO:0000313" key="2">
    <source>
        <dbReference type="EMBL" id="KKL93507.1"/>
    </source>
</evidence>
<keyword evidence="1" id="KW-0472">Membrane</keyword>
<keyword evidence="1" id="KW-1133">Transmembrane helix</keyword>
<sequence length="51" mass="5930">MVRKKEEGNEVFLWMYVIVMFLLFLAGFEWMGFWIPSTIMLIILICAGGGK</sequence>
<feature type="transmembrane region" description="Helical" evidence="1">
    <location>
        <begin position="12"/>
        <end position="28"/>
    </location>
</feature>